<keyword evidence="1" id="KW-1185">Reference proteome</keyword>
<gene>
    <name evidence="2" type="primary">LOC142166449</name>
</gene>
<dbReference type="RefSeq" id="XP_075081905.1">
    <property type="nucleotide sequence ID" value="XM_075225804.1"/>
</dbReference>
<reference evidence="1" key="1">
    <citation type="journal article" date="2014" name="Nat. Commun.">
        <title>The tobacco genome sequence and its comparison with those of tomato and potato.</title>
        <authorList>
            <person name="Sierro N."/>
            <person name="Battey J.N."/>
            <person name="Ouadi S."/>
            <person name="Bakaher N."/>
            <person name="Bovet L."/>
            <person name="Willig A."/>
            <person name="Goepfert S."/>
            <person name="Peitsch M.C."/>
            <person name="Ivanov N.V."/>
        </authorList>
    </citation>
    <scope>NUCLEOTIDE SEQUENCE [LARGE SCALE GENOMIC DNA]</scope>
</reference>
<organism evidence="1 2">
    <name type="scientific">Nicotiana tabacum</name>
    <name type="common">Common tobacco</name>
    <dbReference type="NCBI Taxonomy" id="4097"/>
    <lineage>
        <taxon>Eukaryota</taxon>
        <taxon>Viridiplantae</taxon>
        <taxon>Streptophyta</taxon>
        <taxon>Embryophyta</taxon>
        <taxon>Tracheophyta</taxon>
        <taxon>Spermatophyta</taxon>
        <taxon>Magnoliopsida</taxon>
        <taxon>eudicotyledons</taxon>
        <taxon>Gunneridae</taxon>
        <taxon>Pentapetalae</taxon>
        <taxon>asterids</taxon>
        <taxon>lamiids</taxon>
        <taxon>Solanales</taxon>
        <taxon>Solanaceae</taxon>
        <taxon>Nicotianoideae</taxon>
        <taxon>Nicotianeae</taxon>
        <taxon>Nicotiana</taxon>
    </lineage>
</organism>
<dbReference type="Proteomes" id="UP000790787">
    <property type="component" value="Chromosome 2"/>
</dbReference>
<evidence type="ECO:0000313" key="1">
    <source>
        <dbReference type="Proteomes" id="UP000790787"/>
    </source>
</evidence>
<reference evidence="2" key="2">
    <citation type="submission" date="2025-08" db="UniProtKB">
        <authorList>
            <consortium name="RefSeq"/>
        </authorList>
    </citation>
    <scope>IDENTIFICATION</scope>
    <source>
        <tissue evidence="2">Leaf</tissue>
    </source>
</reference>
<protein>
    <submittedName>
        <fullName evidence="2">Uncharacterized protein LOC142166449</fullName>
    </submittedName>
</protein>
<accession>A0AC58SA92</accession>
<proteinExistence type="predicted"/>
<evidence type="ECO:0000313" key="2">
    <source>
        <dbReference type="RefSeq" id="XP_075081905.1"/>
    </source>
</evidence>
<sequence>MVIEDESQKGTSSGSTVGLNSIVEGNFITGLWSAMDSQQKFKKNYNVQWEHCKIKGHNKENYYQLLLYPANYKGRKKQSANSVHYGVGSSYVGGGAHNIGNGSHGSASYEQTYAHQASNFGQLHVWDVHVDKGTTENIHVPLTFTPNQYNLILRILNKDKVPEVSANVAPSLCYSYKITSNEHDWIVGTCATNHMVSKSEMLSKVCELPNHESRKVHLPNGNKIPIAHIGSCRLAQENISNDLHNRKEKGTSGMLDGLCYWHQKLRNKTTPFKISKSSLTSEYSFNLQERIGETTSTQLKSDISVVIKEFLMLIKTQFNSTIKIFRSDNGAEVGLGCVLMQDEKVIAYASRDVSFQEDRIPFSFSTIKITPVVTYEDIFIPMTMETSSSEVPEKFSPVIPDTSSDNPPAIAAISTKPNSASPCVTTPNKLLPCMSSDASTVRRSSQPIKIPGWLNGFIYGATKSTVGTSKANAVSKYLIYAYMSYDAISPSYHKFLCNLSSVKETEFLAEALQDTKWLDAMDQELKALNDNQIWNLVDLPADKRAIAWKRVFKIKYNAKGEIKRPS</sequence>
<name>A0AC58SA92_TOBAC</name>